<dbReference type="SUPFAM" id="SSF89733">
    <property type="entry name" value="L-sulfolactate dehydrogenase-like"/>
    <property type="match status" value="1"/>
</dbReference>
<reference evidence="3" key="1">
    <citation type="submission" date="2016-04" db="EMBL/GenBank/DDBJ databases">
        <title>A degradative enzymes factory behind the ericoid mycorrhizal symbiosis.</title>
        <authorList>
            <consortium name="DOE Joint Genome Institute"/>
            <person name="Martino E."/>
            <person name="Morin E."/>
            <person name="Grelet G."/>
            <person name="Kuo A."/>
            <person name="Kohler A."/>
            <person name="Daghino S."/>
            <person name="Barry K."/>
            <person name="Choi C."/>
            <person name="Cichocki N."/>
            <person name="Clum A."/>
            <person name="Copeland A."/>
            <person name="Hainaut M."/>
            <person name="Haridas S."/>
            <person name="Labutti K."/>
            <person name="Lindquist E."/>
            <person name="Lipzen A."/>
            <person name="Khouja H.-R."/>
            <person name="Murat C."/>
            <person name="Ohm R."/>
            <person name="Olson A."/>
            <person name="Spatafora J."/>
            <person name="Veneault-Fourrey C."/>
            <person name="Henrissat B."/>
            <person name="Grigoriev I."/>
            <person name="Martin F."/>
            <person name="Perotto S."/>
        </authorList>
    </citation>
    <scope>NUCLEOTIDE SEQUENCE [LARGE SCALE GENOMIC DNA]</scope>
    <source>
        <strain evidence="3">E</strain>
    </source>
</reference>
<evidence type="ECO:0000256" key="2">
    <source>
        <dbReference type="ARBA" id="ARBA00023002"/>
    </source>
</evidence>
<dbReference type="RefSeq" id="XP_024730562.1">
    <property type="nucleotide sequence ID" value="XM_024875776.1"/>
</dbReference>
<organism evidence="3 4">
    <name type="scientific">Hyaloscypha bicolor E</name>
    <dbReference type="NCBI Taxonomy" id="1095630"/>
    <lineage>
        <taxon>Eukaryota</taxon>
        <taxon>Fungi</taxon>
        <taxon>Dikarya</taxon>
        <taxon>Ascomycota</taxon>
        <taxon>Pezizomycotina</taxon>
        <taxon>Leotiomycetes</taxon>
        <taxon>Helotiales</taxon>
        <taxon>Hyaloscyphaceae</taxon>
        <taxon>Hyaloscypha</taxon>
        <taxon>Hyaloscypha bicolor</taxon>
    </lineage>
</organism>
<dbReference type="GO" id="GO:0016491">
    <property type="term" value="F:oxidoreductase activity"/>
    <property type="evidence" value="ECO:0007669"/>
    <property type="project" value="UniProtKB-KW"/>
</dbReference>
<comment type="similarity">
    <text evidence="1">Belongs to the LDH2/MDH2 oxidoreductase family.</text>
</comment>
<name>A0A2J6SS94_9HELO</name>
<accession>A0A2J6SS94</accession>
<proteinExistence type="inferred from homology"/>
<dbReference type="Pfam" id="PF02615">
    <property type="entry name" value="Ldh_2"/>
    <property type="match status" value="1"/>
</dbReference>
<evidence type="ECO:0000256" key="1">
    <source>
        <dbReference type="ARBA" id="ARBA00006056"/>
    </source>
</evidence>
<keyword evidence="4" id="KW-1185">Reference proteome</keyword>
<dbReference type="InterPro" id="IPR036111">
    <property type="entry name" value="Mal/L-sulfo/L-lacto_DH-like_sf"/>
</dbReference>
<dbReference type="InParanoid" id="A0A2J6SS94"/>
<dbReference type="PANTHER" id="PTHR11091:SF0">
    <property type="entry name" value="MALATE DEHYDROGENASE"/>
    <property type="match status" value="1"/>
</dbReference>
<dbReference type="Gene3D" id="3.30.1370.60">
    <property type="entry name" value="Hypothetical oxidoreductase yiak, domain 2"/>
    <property type="match status" value="1"/>
</dbReference>
<dbReference type="Gene3D" id="1.10.1530.10">
    <property type="match status" value="1"/>
</dbReference>
<dbReference type="Proteomes" id="UP000235371">
    <property type="component" value="Unassembled WGS sequence"/>
</dbReference>
<sequence>MSTPSSHDQTPKLYVSQSSALSFAQRLLEANGVPPENAVIIAKALVLADLRGVDTHGINRLPSYFLRIRNNLLNPLASPTLSQITPVVAQVDGHNSFGFLSAHLGIEKGIEMAKTYGIGMVSVKHSNHFGMAAWVVQQALDADMMSLVFTNSSPALPVWGGKAKLMGVSPIACGAPGRDGGRDFILDMAPSVAARGKIYKAKRRGEKIPLDWALDKEGERTDDPSKALEGVMLPMGGPKGSALAVMMDVFSGVLSGSKFAGEVKGPYDETGEADVGHFFVVLRPDLFMELGEFRERMGVLYDRVTGCERMKGVERIFFPGEIEQVIHEERLKTGIPYVQAEIEALNREAELVGSKKIEIMS</sequence>
<dbReference type="InterPro" id="IPR043143">
    <property type="entry name" value="Mal/L-sulf/L-lact_DH-like_NADP"/>
</dbReference>
<dbReference type="InterPro" id="IPR043144">
    <property type="entry name" value="Mal/L-sulf/L-lact_DH-like_ah"/>
</dbReference>
<dbReference type="InterPro" id="IPR003767">
    <property type="entry name" value="Malate/L-lactate_DH-like"/>
</dbReference>
<keyword evidence="2" id="KW-0560">Oxidoreductase</keyword>
<dbReference type="GeneID" id="36583855"/>
<dbReference type="AlphaFoldDB" id="A0A2J6SS94"/>
<dbReference type="STRING" id="1095630.A0A2J6SS94"/>
<evidence type="ECO:0000313" key="3">
    <source>
        <dbReference type="EMBL" id="PMD53658.1"/>
    </source>
</evidence>
<dbReference type="OrthoDB" id="7881616at2759"/>
<protein>
    <submittedName>
        <fullName evidence="3">Malate dehydrogenase</fullName>
    </submittedName>
</protein>
<dbReference type="EMBL" id="KZ613871">
    <property type="protein sequence ID" value="PMD53658.1"/>
    <property type="molecule type" value="Genomic_DNA"/>
</dbReference>
<evidence type="ECO:0000313" key="4">
    <source>
        <dbReference type="Proteomes" id="UP000235371"/>
    </source>
</evidence>
<dbReference type="PANTHER" id="PTHR11091">
    <property type="entry name" value="OXIDOREDUCTASE-RELATED"/>
    <property type="match status" value="1"/>
</dbReference>
<gene>
    <name evidence="3" type="ORF">K444DRAFT_541188</name>
</gene>